<dbReference type="EMBL" id="RCHS01002783">
    <property type="protein sequence ID" value="RMX45754.1"/>
    <property type="molecule type" value="Genomic_DNA"/>
</dbReference>
<protein>
    <submittedName>
        <fullName evidence="1">Uncharacterized protein</fullName>
    </submittedName>
</protein>
<gene>
    <name evidence="1" type="ORF">pdam_00004170</name>
</gene>
<evidence type="ECO:0000313" key="2">
    <source>
        <dbReference type="Proteomes" id="UP000275408"/>
    </source>
</evidence>
<proteinExistence type="predicted"/>
<organism evidence="1 2">
    <name type="scientific">Pocillopora damicornis</name>
    <name type="common">Cauliflower coral</name>
    <name type="synonym">Millepora damicornis</name>
    <dbReference type="NCBI Taxonomy" id="46731"/>
    <lineage>
        <taxon>Eukaryota</taxon>
        <taxon>Metazoa</taxon>
        <taxon>Cnidaria</taxon>
        <taxon>Anthozoa</taxon>
        <taxon>Hexacorallia</taxon>
        <taxon>Scleractinia</taxon>
        <taxon>Astrocoeniina</taxon>
        <taxon>Pocilloporidae</taxon>
        <taxon>Pocillopora</taxon>
    </lineage>
</organism>
<sequence length="179" mass="20221">MAKEFDLIPANKLCDMFRVEFDLYTPRAYLSILARDESIKTYYELDDEAKPKVVESALSIVTGYNLQKSAILSDMQSRSRKNQGIISIIISNKALEAMIDYASQKSLTEINARGGENGCHVCLVLDGKSHGFPLDEESQILAGFIQVSGLKFYRDLCPNDKKDQWFAKFRALGNYKVFT</sequence>
<evidence type="ECO:0000313" key="1">
    <source>
        <dbReference type="EMBL" id="RMX45754.1"/>
    </source>
</evidence>
<dbReference type="AlphaFoldDB" id="A0A3M6TWT1"/>
<dbReference type="Proteomes" id="UP000275408">
    <property type="component" value="Unassembled WGS sequence"/>
</dbReference>
<comment type="caution">
    <text evidence="1">The sequence shown here is derived from an EMBL/GenBank/DDBJ whole genome shotgun (WGS) entry which is preliminary data.</text>
</comment>
<accession>A0A3M6TWT1</accession>
<dbReference type="OrthoDB" id="9972063at2759"/>
<reference evidence="1 2" key="1">
    <citation type="journal article" date="2018" name="Sci. Rep.">
        <title>Comparative analysis of the Pocillopora damicornis genome highlights role of immune system in coral evolution.</title>
        <authorList>
            <person name="Cunning R."/>
            <person name="Bay R.A."/>
            <person name="Gillette P."/>
            <person name="Baker A.C."/>
            <person name="Traylor-Knowles N."/>
        </authorList>
    </citation>
    <scope>NUCLEOTIDE SEQUENCE [LARGE SCALE GENOMIC DNA]</scope>
    <source>
        <strain evidence="1">RSMAS</strain>
        <tissue evidence="1">Whole animal</tissue>
    </source>
</reference>
<name>A0A3M6TWT1_POCDA</name>
<keyword evidence="2" id="KW-1185">Reference proteome</keyword>